<feature type="region of interest" description="Disordered" evidence="1">
    <location>
        <begin position="1"/>
        <end position="71"/>
    </location>
</feature>
<evidence type="ECO:0000313" key="2">
    <source>
        <dbReference type="EMBL" id="KAK5884195.1"/>
    </source>
</evidence>
<evidence type="ECO:0000313" key="3">
    <source>
        <dbReference type="Proteomes" id="UP001335648"/>
    </source>
</evidence>
<dbReference type="Proteomes" id="UP001335648">
    <property type="component" value="Unassembled WGS sequence"/>
</dbReference>
<comment type="caution">
    <text evidence="2">The sequence shown here is derived from an EMBL/GenBank/DDBJ whole genome shotgun (WGS) entry which is preliminary data.</text>
</comment>
<sequence length="97" mass="10434">MVSERRCDPAPAPAAGSPCSTGDTLRPPHSLKPRPHRLRPPPQVVLLPQVEAPPPPIEAPSPRPGPGPMVRSLGLSLLKELRKPAAALRARSLRRRT</sequence>
<feature type="compositionally biased region" description="Pro residues" evidence="1">
    <location>
        <begin position="51"/>
        <end position="67"/>
    </location>
</feature>
<dbReference type="AlphaFoldDB" id="A0AAN8BFC7"/>
<gene>
    <name evidence="2" type="ORF">CesoFtcFv8_020450</name>
</gene>
<proteinExistence type="predicted"/>
<dbReference type="EMBL" id="JAULUE010002061">
    <property type="protein sequence ID" value="KAK5884195.1"/>
    <property type="molecule type" value="Genomic_DNA"/>
</dbReference>
<reference evidence="2 3" key="1">
    <citation type="journal article" date="2023" name="Mol. Biol. Evol.">
        <title>Genomics of Secondarily Temperate Adaptation in the Only Non-Antarctic Icefish.</title>
        <authorList>
            <person name="Rivera-Colon A.G."/>
            <person name="Rayamajhi N."/>
            <person name="Minhas B.F."/>
            <person name="Madrigal G."/>
            <person name="Bilyk K.T."/>
            <person name="Yoon V."/>
            <person name="Hune M."/>
            <person name="Gregory S."/>
            <person name="Cheng C.H.C."/>
            <person name="Catchen J.M."/>
        </authorList>
    </citation>
    <scope>NUCLEOTIDE SEQUENCE [LARGE SCALE GENOMIC DNA]</scope>
    <source>
        <strain evidence="2">JC2023a</strain>
    </source>
</reference>
<accession>A0AAN8BFC7</accession>
<name>A0AAN8BFC7_9TELE</name>
<evidence type="ECO:0000256" key="1">
    <source>
        <dbReference type="SAM" id="MobiDB-lite"/>
    </source>
</evidence>
<organism evidence="2 3">
    <name type="scientific">Champsocephalus esox</name>
    <name type="common">pike icefish</name>
    <dbReference type="NCBI Taxonomy" id="159716"/>
    <lineage>
        <taxon>Eukaryota</taxon>
        <taxon>Metazoa</taxon>
        <taxon>Chordata</taxon>
        <taxon>Craniata</taxon>
        <taxon>Vertebrata</taxon>
        <taxon>Euteleostomi</taxon>
        <taxon>Actinopterygii</taxon>
        <taxon>Neopterygii</taxon>
        <taxon>Teleostei</taxon>
        <taxon>Neoteleostei</taxon>
        <taxon>Acanthomorphata</taxon>
        <taxon>Eupercaria</taxon>
        <taxon>Perciformes</taxon>
        <taxon>Notothenioidei</taxon>
        <taxon>Channichthyidae</taxon>
        <taxon>Champsocephalus</taxon>
    </lineage>
</organism>
<feature type="compositionally biased region" description="Basic residues" evidence="1">
    <location>
        <begin position="29"/>
        <end position="39"/>
    </location>
</feature>
<protein>
    <submittedName>
        <fullName evidence="2">Uncharacterized protein</fullName>
    </submittedName>
</protein>
<keyword evidence="3" id="KW-1185">Reference proteome</keyword>